<keyword evidence="3" id="KW-1185">Reference proteome</keyword>
<organism evidence="2 3">
    <name type="scientific">Dichotomicrobium thermohalophilum</name>
    <dbReference type="NCBI Taxonomy" id="933063"/>
    <lineage>
        <taxon>Bacteria</taxon>
        <taxon>Pseudomonadati</taxon>
        <taxon>Pseudomonadota</taxon>
        <taxon>Alphaproteobacteria</taxon>
        <taxon>Hyphomicrobiales</taxon>
        <taxon>Hyphomicrobiaceae</taxon>
        <taxon>Dichotomicrobium</taxon>
    </lineage>
</organism>
<keyword evidence="1" id="KW-0732">Signal</keyword>
<protein>
    <submittedName>
        <fullName evidence="2">Uncharacterized protein</fullName>
    </submittedName>
</protein>
<dbReference type="Proteomes" id="UP000266273">
    <property type="component" value="Unassembled WGS sequence"/>
</dbReference>
<feature type="signal peptide" evidence="1">
    <location>
        <begin position="1"/>
        <end position="27"/>
    </location>
</feature>
<evidence type="ECO:0000313" key="2">
    <source>
        <dbReference type="EMBL" id="RIA56628.1"/>
    </source>
</evidence>
<proteinExistence type="predicted"/>
<accession>A0A397Q6F6</accession>
<dbReference type="AlphaFoldDB" id="A0A397Q6F6"/>
<comment type="caution">
    <text evidence="2">The sequence shown here is derived from an EMBL/GenBank/DDBJ whole genome shotgun (WGS) entry which is preliminary data.</text>
</comment>
<evidence type="ECO:0000313" key="3">
    <source>
        <dbReference type="Proteomes" id="UP000266273"/>
    </source>
</evidence>
<reference evidence="2 3" key="1">
    <citation type="submission" date="2018-08" db="EMBL/GenBank/DDBJ databases">
        <title>Genomic Encyclopedia of Archaeal and Bacterial Type Strains, Phase II (KMG-II): from individual species to whole genera.</title>
        <authorList>
            <person name="Goeker M."/>
        </authorList>
    </citation>
    <scope>NUCLEOTIDE SEQUENCE [LARGE SCALE GENOMIC DNA]</scope>
    <source>
        <strain evidence="2 3">DSM 5002</strain>
    </source>
</reference>
<gene>
    <name evidence="2" type="ORF">BXY53_1734</name>
</gene>
<sequence length="129" mass="15175">MRNTFQAFMLLAAGLAAFVFISPQAAAASAGTSSTLTMKQLLSGETTSSLVEQAQAWRCRRRNFVCRQRWGVGRDYRRCMRRGGCGWYVRRRFHRGYRRGRCRRAHRVCRYRFGFGRDYRRCMARRGCR</sequence>
<name>A0A397Q6F6_9HYPH</name>
<feature type="chain" id="PRO_5018185004" evidence="1">
    <location>
        <begin position="28"/>
        <end position="129"/>
    </location>
</feature>
<dbReference type="EMBL" id="QXDF01000001">
    <property type="protein sequence ID" value="RIA56628.1"/>
    <property type="molecule type" value="Genomic_DNA"/>
</dbReference>
<evidence type="ECO:0000256" key="1">
    <source>
        <dbReference type="SAM" id="SignalP"/>
    </source>
</evidence>